<reference evidence="3" key="2">
    <citation type="journal article" date="2021" name="PeerJ">
        <title>Extensive microbial diversity within the chicken gut microbiome revealed by metagenomics and culture.</title>
        <authorList>
            <person name="Gilroy R."/>
            <person name="Ravi A."/>
            <person name="Getino M."/>
            <person name="Pursley I."/>
            <person name="Horton D.L."/>
            <person name="Alikhan N.F."/>
            <person name="Baker D."/>
            <person name="Gharbi K."/>
            <person name="Hall N."/>
            <person name="Watson M."/>
            <person name="Adriaenssens E.M."/>
            <person name="Foster-Nyarko E."/>
            <person name="Jarju S."/>
            <person name="Secka A."/>
            <person name="Antonio M."/>
            <person name="Oren A."/>
            <person name="Chaudhuri R.R."/>
            <person name="La Ragione R."/>
            <person name="Hildebrand F."/>
            <person name="Pallen M.J."/>
        </authorList>
    </citation>
    <scope>NUCLEOTIDE SEQUENCE</scope>
    <source>
        <strain evidence="3">ChiSxjej1B13-7958</strain>
    </source>
</reference>
<dbReference type="GO" id="GO:0006352">
    <property type="term" value="P:DNA-templated transcription initiation"/>
    <property type="evidence" value="ECO:0007669"/>
    <property type="project" value="InterPro"/>
</dbReference>
<keyword evidence="1" id="KW-0175">Coiled coil</keyword>
<dbReference type="AlphaFoldDB" id="A0A9D1DF03"/>
<proteinExistence type="predicted"/>
<reference evidence="3" key="1">
    <citation type="submission" date="2020-10" db="EMBL/GenBank/DDBJ databases">
        <authorList>
            <person name="Gilroy R."/>
        </authorList>
    </citation>
    <scope>NUCLEOTIDE SEQUENCE</scope>
    <source>
        <strain evidence="3">ChiSxjej1B13-7958</strain>
    </source>
</reference>
<evidence type="ECO:0000256" key="1">
    <source>
        <dbReference type="SAM" id="Coils"/>
    </source>
</evidence>
<dbReference type="GO" id="GO:0003700">
    <property type="term" value="F:DNA-binding transcription factor activity"/>
    <property type="evidence" value="ECO:0007669"/>
    <property type="project" value="InterPro"/>
</dbReference>
<sequence>MIPIVIMAIEDESDRDYITGLFLKNERSMYAMALKIVKEHHTACDMVSEACLKMIEKIGYLREISVQKQTPYILSIVKNTSLMYLRQRRSENNWLVDDERILDYCLRIMENAKATEAQKLQKYNLAAEIKRKYEELQRVKKASDESVEKIRANRNYSREYIGKCVEGIRSKQKEEQRRIYNSASEKIRRLEQAVAAERPSEAFDFGSQKFTNALKLIETGGKNLPEDVQRMIAAQFRYCPDALNVLSPLMSAAGMQYGNEAIQFYDK</sequence>
<protein>
    <recommendedName>
        <fullName evidence="2">RNA polymerase sigma-70 region 2 domain-containing protein</fullName>
    </recommendedName>
</protein>
<evidence type="ECO:0000313" key="3">
    <source>
        <dbReference type="EMBL" id="HIR46424.1"/>
    </source>
</evidence>
<evidence type="ECO:0000259" key="2">
    <source>
        <dbReference type="Pfam" id="PF04542"/>
    </source>
</evidence>
<dbReference type="Pfam" id="PF04542">
    <property type="entry name" value="Sigma70_r2"/>
    <property type="match status" value="1"/>
</dbReference>
<feature type="coiled-coil region" evidence="1">
    <location>
        <begin position="126"/>
        <end position="193"/>
    </location>
</feature>
<dbReference type="EMBL" id="DVGZ01000022">
    <property type="protein sequence ID" value="HIR46424.1"/>
    <property type="molecule type" value="Genomic_DNA"/>
</dbReference>
<comment type="caution">
    <text evidence="3">The sequence shown here is derived from an EMBL/GenBank/DDBJ whole genome shotgun (WGS) entry which is preliminary data.</text>
</comment>
<dbReference type="SUPFAM" id="SSF88946">
    <property type="entry name" value="Sigma2 domain of RNA polymerase sigma factors"/>
    <property type="match status" value="1"/>
</dbReference>
<name>A0A9D1DF03_9FIRM</name>
<accession>A0A9D1DF03</accession>
<gene>
    <name evidence="3" type="ORF">IAB89_02015</name>
</gene>
<dbReference type="Gene3D" id="1.10.1740.10">
    <property type="match status" value="1"/>
</dbReference>
<dbReference type="Proteomes" id="UP000824242">
    <property type="component" value="Unassembled WGS sequence"/>
</dbReference>
<dbReference type="InterPro" id="IPR013325">
    <property type="entry name" value="RNA_pol_sigma_r2"/>
</dbReference>
<evidence type="ECO:0000313" key="4">
    <source>
        <dbReference type="Proteomes" id="UP000824242"/>
    </source>
</evidence>
<dbReference type="InterPro" id="IPR007627">
    <property type="entry name" value="RNA_pol_sigma70_r2"/>
</dbReference>
<feature type="domain" description="RNA polymerase sigma-70 region 2" evidence="2">
    <location>
        <begin position="21"/>
        <end position="89"/>
    </location>
</feature>
<organism evidence="3 4">
    <name type="scientific">Candidatus Caccousia avicola</name>
    <dbReference type="NCBI Taxonomy" id="2840721"/>
    <lineage>
        <taxon>Bacteria</taxon>
        <taxon>Bacillati</taxon>
        <taxon>Bacillota</taxon>
        <taxon>Clostridia</taxon>
        <taxon>Eubacteriales</taxon>
        <taxon>Oscillospiraceae</taxon>
        <taxon>Oscillospiraceae incertae sedis</taxon>
        <taxon>Candidatus Caccousia</taxon>
    </lineage>
</organism>